<evidence type="ECO:0000313" key="3">
    <source>
        <dbReference type="Proteomes" id="UP000219612"/>
    </source>
</evidence>
<dbReference type="SUPFAM" id="SSF52540">
    <property type="entry name" value="P-loop containing nucleoside triphosphate hydrolases"/>
    <property type="match status" value="1"/>
</dbReference>
<dbReference type="OrthoDB" id="419933at2"/>
<reference evidence="2 3" key="1">
    <citation type="submission" date="2017-09" db="EMBL/GenBank/DDBJ databases">
        <authorList>
            <person name="Ehlers B."/>
            <person name="Leendertz F.H."/>
        </authorList>
    </citation>
    <scope>NUCLEOTIDE SEQUENCE [LARGE SCALE GENOMIC DNA]</scope>
    <source>
        <strain evidence="2 3">CGMCC 4.6857</strain>
    </source>
</reference>
<dbReference type="Proteomes" id="UP000219612">
    <property type="component" value="Unassembled WGS sequence"/>
</dbReference>
<dbReference type="Gene3D" id="3.40.50.300">
    <property type="entry name" value="P-loop containing nucleotide triphosphate hydrolases"/>
    <property type="match status" value="1"/>
</dbReference>
<dbReference type="RefSeq" id="WP_097327236.1">
    <property type="nucleotide sequence ID" value="NZ_OBDY01000027.1"/>
</dbReference>
<name>A0A285JY89_9ACTN</name>
<organism evidence="2 3">
    <name type="scientific">Paractinoplanes atraurantiacus</name>
    <dbReference type="NCBI Taxonomy" id="1036182"/>
    <lineage>
        <taxon>Bacteria</taxon>
        <taxon>Bacillati</taxon>
        <taxon>Actinomycetota</taxon>
        <taxon>Actinomycetes</taxon>
        <taxon>Micromonosporales</taxon>
        <taxon>Micromonosporaceae</taxon>
        <taxon>Paractinoplanes</taxon>
    </lineage>
</organism>
<dbReference type="GO" id="GO:0016887">
    <property type="term" value="F:ATP hydrolysis activity"/>
    <property type="evidence" value="ECO:0007669"/>
    <property type="project" value="InterPro"/>
</dbReference>
<gene>
    <name evidence="2" type="ORF">SAMN05421748_127114</name>
</gene>
<dbReference type="Pfam" id="PF22738">
    <property type="entry name" value="NNH7"/>
    <property type="match status" value="1"/>
</dbReference>
<sequence>MADGSPLTLRGALQVFHAYEPAAVAELDGLLGGVILHRSLPSPEGLWGWADPRTGAARILRDCLGRAAARLSGVRGFARLQLAAAVHTVAAASALVDALPRFEDHAVPRELDQSDVALFLEVYDTELPLPHGVPGFDRSGAVREWLRRVGELYSSRGLEFDVVDLYAKKCLTLAAVAPDFLAWSGSGTVTEPGRPQAALSRVEEMLRLMTAQAPEPAGGQPMAMRRANRDFLDQPIVSSDNDRYPEAMVFPTIQAGYVEPSYRLSVAGNATRPADDSWWAETPRLDDIDLMLTRYFASYSSHRQPLLVLGHPGAGKSMLTKILAARLPESSYTVVRVPLRRVTAGARLHQQIQEALDLSTHGRVEWHRLAAESAGTVRVVLLDGLDELLQASPVDRSAFLNEVMEFQRAEAAQDQPVMVVVTSRTIVADRFDIPPGTLIVKLEEFGDEQVARWLAAWQRANATGRLRMLSAEAALVRPELARQPLLLLMLAIYWADPDTPEPTAELSLATLYGLLLRSFAIREVRKGSPVAVRGDHLDRAAADHLHRLSVAAIGMFNRGRQDITEQELGEDLAALRAGGEERGRLPEEAGQRVLAEFFFVHAAEARTRVGRDGGLRRCYEFLHATFGEYLIAAYLKEVLIRIGDAAFGGRFEPRAPEDDLLFALLSHQVLAIRSPILEFAGELLGALPAADRENVTRTLRALIDGSQRRSDAGRHPLYRPTSESPVRRLATYSANLVLLRLALAGQEGLPVETLCEEQPEPLEWWRSTVTLWRAVLDAGSRQALLGTIAFDDGRIHLRPAEVGFPPEFADIQYARLTGDRATEQQLRLGAAVQGRLVYYIEGDDWTEMMVSWLTAATVLGHRHDPVYVLAKPPPGTPEPAITAVVDLVSAALRQQSWCWSAEFLRDLLQWVDETVGLVALTSTAVATAVYHHPELLQNVPALREAELYRSPAATTLLTAMALEAGRPDPWLTELCESLADEPEASAEAVAVSLVRRWRPPTQNLDRTAPHLIISLSPGPAPPHGSTTGAR</sequence>
<dbReference type="InterPro" id="IPR027417">
    <property type="entry name" value="P-loop_NTPase"/>
</dbReference>
<dbReference type="SMART" id="SM00382">
    <property type="entry name" value="AAA"/>
    <property type="match status" value="1"/>
</dbReference>
<dbReference type="CDD" id="cd00009">
    <property type="entry name" value="AAA"/>
    <property type="match status" value="1"/>
</dbReference>
<dbReference type="Pfam" id="PF13401">
    <property type="entry name" value="AAA_22"/>
    <property type="match status" value="1"/>
</dbReference>
<dbReference type="AlphaFoldDB" id="A0A285JY89"/>
<dbReference type="InterPro" id="IPR003593">
    <property type="entry name" value="AAA+_ATPase"/>
</dbReference>
<dbReference type="EMBL" id="OBDY01000027">
    <property type="protein sequence ID" value="SNY65023.1"/>
    <property type="molecule type" value="Genomic_DNA"/>
</dbReference>
<dbReference type="InterPro" id="IPR054567">
    <property type="entry name" value="NNH7"/>
</dbReference>
<feature type="domain" description="AAA+ ATPase" evidence="1">
    <location>
        <begin position="302"/>
        <end position="446"/>
    </location>
</feature>
<accession>A0A285JY89</accession>
<evidence type="ECO:0000259" key="1">
    <source>
        <dbReference type="SMART" id="SM00382"/>
    </source>
</evidence>
<keyword evidence="3" id="KW-1185">Reference proteome</keyword>
<dbReference type="InterPro" id="IPR049945">
    <property type="entry name" value="AAA_22"/>
</dbReference>
<proteinExistence type="predicted"/>
<protein>
    <recommendedName>
        <fullName evidence="1">AAA+ ATPase domain-containing protein</fullName>
    </recommendedName>
</protein>
<evidence type="ECO:0000313" key="2">
    <source>
        <dbReference type="EMBL" id="SNY65023.1"/>
    </source>
</evidence>